<accession>A0ABV4UEA1</accession>
<proteinExistence type="predicted"/>
<organism evidence="1 2">
    <name type="scientific">Dentiradicibacter hellwigii</name>
    <dbReference type="NCBI Taxonomy" id="3149053"/>
    <lineage>
        <taxon>Bacteria</taxon>
        <taxon>Pseudomonadati</taxon>
        <taxon>Pseudomonadota</taxon>
        <taxon>Betaproteobacteria</taxon>
        <taxon>Rhodocyclales</taxon>
        <taxon>Rhodocyclaceae</taxon>
        <taxon>Dentiradicibacter</taxon>
    </lineage>
</organism>
<dbReference type="EMBL" id="JBEUWX010000002">
    <property type="protein sequence ID" value="MFA9949960.1"/>
    <property type="molecule type" value="Genomic_DNA"/>
</dbReference>
<evidence type="ECO:0000313" key="2">
    <source>
        <dbReference type="Proteomes" id="UP001574673"/>
    </source>
</evidence>
<name>A0ABV4UEA1_9RHOO</name>
<keyword evidence="2" id="KW-1185">Reference proteome</keyword>
<dbReference type="RefSeq" id="WP_418891053.1">
    <property type="nucleotide sequence ID" value="NZ_JBEUWX010000002.1"/>
</dbReference>
<reference evidence="2" key="1">
    <citation type="submission" date="2024-06" db="EMBL/GenBank/DDBJ databases">
        <title>Radixoralia hellwigii gen. nov., sp nov., isolated from a root canal in the human oral cavity.</title>
        <authorList>
            <person name="Bartsch S."/>
            <person name="Wittmer A."/>
            <person name="Schulz A.-K."/>
            <person name="Neumann-Schaal M."/>
            <person name="Wolf J."/>
            <person name="Gronow S."/>
            <person name="Tennert C."/>
            <person name="Haecker G."/>
            <person name="Cieplik F."/>
            <person name="Al-Ahmad A."/>
        </authorList>
    </citation>
    <scope>NUCLEOTIDE SEQUENCE [LARGE SCALE GENOMIC DNA]</scope>
    <source>
        <strain evidence="2">Wk13</strain>
    </source>
</reference>
<sequence length="178" mass="20317">MLQKKIAIINRLPIHIAKDFDDIQMDVDDLVRLSRNHKDIHQEAYSFIENMLYIANRFSRGAALGDSNKSEILNKIENLYTKAVDTLKRNSANEEELNIIKFSYYHGYARCLLGDENGGKDMLAAVDTLSKKSDSFDEAMLANWDWTFVGNLTSPGNRGHVACEKYAQKIRSLVKSFH</sequence>
<comment type="caution">
    <text evidence="1">The sequence shown here is derived from an EMBL/GenBank/DDBJ whole genome shotgun (WGS) entry which is preliminary data.</text>
</comment>
<protein>
    <submittedName>
        <fullName evidence="1">Uncharacterized protein</fullName>
    </submittedName>
</protein>
<gene>
    <name evidence="1" type="ORF">ABCS64_06455</name>
</gene>
<evidence type="ECO:0000313" key="1">
    <source>
        <dbReference type="EMBL" id="MFA9949960.1"/>
    </source>
</evidence>
<dbReference type="Proteomes" id="UP001574673">
    <property type="component" value="Unassembled WGS sequence"/>
</dbReference>